<comment type="caution">
    <text evidence="2">The sequence shown here is derived from an EMBL/GenBank/DDBJ whole genome shotgun (WGS) entry which is preliminary data.</text>
</comment>
<feature type="domain" description="Schlafen AlbA-2" evidence="1">
    <location>
        <begin position="3"/>
        <end position="108"/>
    </location>
</feature>
<dbReference type="InterPro" id="IPR038475">
    <property type="entry name" value="RecG_C_sf"/>
</dbReference>
<evidence type="ECO:0000259" key="1">
    <source>
        <dbReference type="Pfam" id="PF04326"/>
    </source>
</evidence>
<dbReference type="Gene3D" id="3.30.565.60">
    <property type="match status" value="1"/>
</dbReference>
<evidence type="ECO:0000313" key="2">
    <source>
        <dbReference type="EMBL" id="HJA71332.1"/>
    </source>
</evidence>
<organism evidence="2 3">
    <name type="scientific">Candidatus Lachnoclostridium stercoravium</name>
    <dbReference type="NCBI Taxonomy" id="2838633"/>
    <lineage>
        <taxon>Bacteria</taxon>
        <taxon>Bacillati</taxon>
        <taxon>Bacillota</taxon>
        <taxon>Clostridia</taxon>
        <taxon>Lachnospirales</taxon>
        <taxon>Lachnospiraceae</taxon>
    </lineage>
</organism>
<dbReference type="Proteomes" id="UP000823900">
    <property type="component" value="Unassembled WGS sequence"/>
</dbReference>
<sequence length="418" mass="47769">MRESRTLEYKETVDSNTFMKTVSAFANYGSGKIIFGISDDGKVKGILNPVKACLDLENKINDSIKPVPEYSMEIQEDSTIVLNISEGKYKPYLYKGKAYKRNDSATIEVSRLEYGRLILEGQNQSFEENRSTVQQLTFTTLEEELIRVMGIQRLSKDILKTLELYSDQEGFNNAAALLADENQFKGIDMVRFGSNIDVIMDRETFENQSVLLQLRECIRIFRKYYQYEKIDGVKREVIEKIPEKAFREAIANALIHRTWDVEASIKVSMFEDRVEISSPGGLPAGMSRDEYLNGQISILRNPIIGNVFFRLKYIEKFGTGILRINQAYAAALEKPSYQIFENSIKVVLPILMSGADLSEKERRILDLIRKKGFVTRSEIEKNSGMGKDAVIRILNELLGRNMIIREGKGRGTRYGIFM</sequence>
<dbReference type="Gene3D" id="1.10.10.10">
    <property type="entry name" value="Winged helix-like DNA-binding domain superfamily/Winged helix DNA-binding domain"/>
    <property type="match status" value="1"/>
</dbReference>
<dbReference type="InterPro" id="IPR036390">
    <property type="entry name" value="WH_DNA-bd_sf"/>
</dbReference>
<dbReference type="Pfam" id="PF13749">
    <property type="entry name" value="HATPase_c_4"/>
    <property type="match status" value="1"/>
</dbReference>
<dbReference type="Pfam" id="PF04326">
    <property type="entry name" value="SLFN_AlbA_2"/>
    <property type="match status" value="1"/>
</dbReference>
<dbReference type="Gene3D" id="3.30.950.30">
    <property type="entry name" value="Schlafen, AAA domain"/>
    <property type="match status" value="1"/>
</dbReference>
<reference evidence="2" key="1">
    <citation type="journal article" date="2021" name="PeerJ">
        <title>Extensive microbial diversity within the chicken gut microbiome revealed by metagenomics and culture.</title>
        <authorList>
            <person name="Gilroy R."/>
            <person name="Ravi A."/>
            <person name="Getino M."/>
            <person name="Pursley I."/>
            <person name="Horton D.L."/>
            <person name="Alikhan N.F."/>
            <person name="Baker D."/>
            <person name="Gharbi K."/>
            <person name="Hall N."/>
            <person name="Watson M."/>
            <person name="Adriaenssens E.M."/>
            <person name="Foster-Nyarko E."/>
            <person name="Jarju S."/>
            <person name="Secka A."/>
            <person name="Antonio M."/>
            <person name="Oren A."/>
            <person name="Chaudhuri R.R."/>
            <person name="La Ragione R."/>
            <person name="Hildebrand F."/>
            <person name="Pallen M.J."/>
        </authorList>
    </citation>
    <scope>NUCLEOTIDE SEQUENCE</scope>
    <source>
        <strain evidence="2">CHK178-16964</strain>
    </source>
</reference>
<gene>
    <name evidence="2" type="ORF">IAA07_07080</name>
</gene>
<dbReference type="InterPro" id="IPR007421">
    <property type="entry name" value="Schlafen_AlbA_2_dom"/>
</dbReference>
<dbReference type="InterPro" id="IPR036388">
    <property type="entry name" value="WH-like_DNA-bd_sf"/>
</dbReference>
<protein>
    <submittedName>
        <fullName evidence="2">DNA binding domain-containing protein</fullName>
    </submittedName>
</protein>
<dbReference type="PANTHER" id="PTHR30595:SF6">
    <property type="entry name" value="SCHLAFEN ALBA-2 DOMAIN-CONTAINING PROTEIN"/>
    <property type="match status" value="1"/>
</dbReference>
<dbReference type="PANTHER" id="PTHR30595">
    <property type="entry name" value="GLPR-RELATED TRANSCRIPTIONAL REPRESSOR"/>
    <property type="match status" value="1"/>
</dbReference>
<reference evidence="2" key="2">
    <citation type="submission" date="2021-04" db="EMBL/GenBank/DDBJ databases">
        <authorList>
            <person name="Gilroy R."/>
        </authorList>
    </citation>
    <scope>NUCLEOTIDE SEQUENCE</scope>
    <source>
        <strain evidence="2">CHK178-16964</strain>
    </source>
</reference>
<dbReference type="EMBL" id="DWZA01000061">
    <property type="protein sequence ID" value="HJA71332.1"/>
    <property type="molecule type" value="Genomic_DNA"/>
</dbReference>
<evidence type="ECO:0000313" key="3">
    <source>
        <dbReference type="Proteomes" id="UP000823900"/>
    </source>
</evidence>
<accession>A0A9D2KMH5</accession>
<name>A0A9D2KMH5_9FIRM</name>
<dbReference type="InterPro" id="IPR038461">
    <property type="entry name" value="Schlafen_AlbA_2_dom_sf"/>
</dbReference>
<dbReference type="AlphaFoldDB" id="A0A9D2KMH5"/>
<dbReference type="SUPFAM" id="SSF46785">
    <property type="entry name" value="Winged helix' DNA-binding domain"/>
    <property type="match status" value="1"/>
</dbReference>
<proteinExistence type="predicted"/>